<dbReference type="PANTHER" id="PTHR23070">
    <property type="entry name" value="BCS1 AAA-TYPE ATPASE"/>
    <property type="match status" value="1"/>
</dbReference>
<dbReference type="Pfam" id="PF00004">
    <property type="entry name" value="AAA"/>
    <property type="match status" value="1"/>
</dbReference>
<proteinExistence type="inferred from homology"/>
<gene>
    <name evidence="3" type="ORF">KDL28_32420</name>
</gene>
<dbReference type="InterPro" id="IPR003593">
    <property type="entry name" value="AAA+_ATPase"/>
</dbReference>
<sequence length="352" mass="37937">MTSATTDLGRFLVFSGNMPIDGILASLWMAPLVEGRQPFSCSADLTEVAADTLLLPPGGTIAHTHEVDTRDSHLATGEGWTLLVHRRVAGAVTLRVCAVSAGLARQVLDATVEVARAARPGRDSAVTVDFWYDQSCGGAGVVSPRHIDVPTWAAIRGNYGGTAGPALARLMSLRPPDVTGRLLLLHGPSGTGKTTALRALAHEWRDWCRLQNVLDPEKLFNDPGYLTSVVLGEPARPGDTQRWRMLVLEDCDELVRAESKERAGQALSRLLNLSDGMLGQGLDILVCLTTNEDVARLHPAVIRPGRCLAEIRIGPLDQAEATTWLGRPVGPDGATLAELYRRRGRMTTPARR</sequence>
<dbReference type="RefSeq" id="WP_252444778.1">
    <property type="nucleotide sequence ID" value="NZ_JAGSOV010000070.1"/>
</dbReference>
<evidence type="ECO:0000256" key="1">
    <source>
        <dbReference type="ARBA" id="ARBA00007448"/>
    </source>
</evidence>
<accession>A0ABT1AAW2</accession>
<comment type="caution">
    <text evidence="3">The sequence shown here is derived from an EMBL/GenBank/DDBJ whole genome shotgun (WGS) entry which is preliminary data.</text>
</comment>
<dbReference type="SMART" id="SM00382">
    <property type="entry name" value="AAA"/>
    <property type="match status" value="1"/>
</dbReference>
<dbReference type="Gene3D" id="3.40.50.300">
    <property type="entry name" value="P-loop containing nucleotide triphosphate hydrolases"/>
    <property type="match status" value="1"/>
</dbReference>
<dbReference type="EMBL" id="JAGSOV010000070">
    <property type="protein sequence ID" value="MCO1659779.1"/>
    <property type="molecule type" value="Genomic_DNA"/>
</dbReference>
<dbReference type="Pfam" id="PF19347">
    <property type="entry name" value="DUF5925"/>
    <property type="match status" value="1"/>
</dbReference>
<dbReference type="InterPro" id="IPR027417">
    <property type="entry name" value="P-loop_NTPase"/>
</dbReference>
<dbReference type="SUPFAM" id="SSF52540">
    <property type="entry name" value="P-loop containing nucleoside triphosphate hydrolases"/>
    <property type="match status" value="1"/>
</dbReference>
<reference evidence="3" key="1">
    <citation type="submission" date="2021-04" db="EMBL/GenBank/DDBJ databases">
        <title>Pseudonocardia sp. nov., isolated from sandy soil of mangrove forest.</title>
        <authorList>
            <person name="Zan Z."/>
            <person name="Huang R."/>
            <person name="Liu W."/>
        </authorList>
    </citation>
    <scope>NUCLEOTIDE SEQUENCE</scope>
    <source>
        <strain evidence="3">S2-4</strain>
    </source>
</reference>
<evidence type="ECO:0000313" key="4">
    <source>
        <dbReference type="Proteomes" id="UP001165283"/>
    </source>
</evidence>
<comment type="similarity">
    <text evidence="1">Belongs to the AAA ATPase family. BCS1 subfamily.</text>
</comment>
<keyword evidence="4" id="KW-1185">Reference proteome</keyword>
<dbReference type="InterPro" id="IPR045969">
    <property type="entry name" value="DUF5925"/>
</dbReference>
<evidence type="ECO:0000259" key="2">
    <source>
        <dbReference type="SMART" id="SM00382"/>
    </source>
</evidence>
<feature type="domain" description="AAA+ ATPase" evidence="2">
    <location>
        <begin position="179"/>
        <end position="317"/>
    </location>
</feature>
<organism evidence="3 4">
    <name type="scientific">Pseudonocardia humida</name>
    <dbReference type="NCBI Taxonomy" id="2800819"/>
    <lineage>
        <taxon>Bacteria</taxon>
        <taxon>Bacillati</taxon>
        <taxon>Actinomycetota</taxon>
        <taxon>Actinomycetes</taxon>
        <taxon>Pseudonocardiales</taxon>
        <taxon>Pseudonocardiaceae</taxon>
        <taxon>Pseudonocardia</taxon>
    </lineage>
</organism>
<evidence type="ECO:0000313" key="3">
    <source>
        <dbReference type="EMBL" id="MCO1659779.1"/>
    </source>
</evidence>
<dbReference type="InterPro" id="IPR003959">
    <property type="entry name" value="ATPase_AAA_core"/>
</dbReference>
<protein>
    <submittedName>
        <fullName evidence="3">AAA family ATPase</fullName>
    </submittedName>
</protein>
<name>A0ABT1AAW2_9PSEU</name>
<dbReference type="Proteomes" id="UP001165283">
    <property type="component" value="Unassembled WGS sequence"/>
</dbReference>
<dbReference type="InterPro" id="IPR050747">
    <property type="entry name" value="Mitochondrial_chaperone_BCS1"/>
</dbReference>